<dbReference type="InterPro" id="IPR020084">
    <property type="entry name" value="NUDIX_hydrolase_CS"/>
</dbReference>
<accession>A0A6J4IY69</accession>
<protein>
    <recommendedName>
        <fullName evidence="4">Nudix hydrolase domain-containing protein</fullName>
    </recommendedName>
</protein>
<dbReference type="InterPro" id="IPR015797">
    <property type="entry name" value="NUDIX_hydrolase-like_dom_sf"/>
</dbReference>
<organism evidence="5">
    <name type="scientific">uncultured Acidimicrobiales bacterium</name>
    <dbReference type="NCBI Taxonomy" id="310071"/>
    <lineage>
        <taxon>Bacteria</taxon>
        <taxon>Bacillati</taxon>
        <taxon>Actinomycetota</taxon>
        <taxon>Acidimicrobiia</taxon>
        <taxon>Acidimicrobiales</taxon>
        <taxon>environmental samples</taxon>
    </lineage>
</organism>
<evidence type="ECO:0000256" key="3">
    <source>
        <dbReference type="RuleBase" id="RU003476"/>
    </source>
</evidence>
<evidence type="ECO:0000256" key="2">
    <source>
        <dbReference type="ARBA" id="ARBA00022801"/>
    </source>
</evidence>
<dbReference type="GO" id="GO:0004081">
    <property type="term" value="F:bis(5'-nucleosyl)-tetraphosphatase (asymmetrical) activity"/>
    <property type="evidence" value="ECO:0007669"/>
    <property type="project" value="TreeGrafter"/>
</dbReference>
<dbReference type="PROSITE" id="PS51462">
    <property type="entry name" value="NUDIX"/>
    <property type="match status" value="1"/>
</dbReference>
<keyword evidence="2 3" id="KW-0378">Hydrolase</keyword>
<dbReference type="SUPFAM" id="SSF55811">
    <property type="entry name" value="Nudix"/>
    <property type="match status" value="1"/>
</dbReference>
<gene>
    <name evidence="5" type="ORF">AVDCRST_MAG50-2809</name>
</gene>
<comment type="similarity">
    <text evidence="1 3">Belongs to the Nudix hydrolase family.</text>
</comment>
<dbReference type="AlphaFoldDB" id="A0A6J4IY69"/>
<proteinExistence type="inferred from homology"/>
<dbReference type="PANTHER" id="PTHR21340">
    <property type="entry name" value="DIADENOSINE 5,5-P1,P4-TETRAPHOSPHATE PYROPHOSPHOHYDROLASE MUTT"/>
    <property type="match status" value="1"/>
</dbReference>
<dbReference type="GO" id="GO:0006167">
    <property type="term" value="P:AMP biosynthetic process"/>
    <property type="evidence" value="ECO:0007669"/>
    <property type="project" value="TreeGrafter"/>
</dbReference>
<evidence type="ECO:0000259" key="4">
    <source>
        <dbReference type="PROSITE" id="PS51462"/>
    </source>
</evidence>
<dbReference type="InterPro" id="IPR000086">
    <property type="entry name" value="NUDIX_hydrolase_dom"/>
</dbReference>
<feature type="domain" description="Nudix hydrolase" evidence="4">
    <location>
        <begin position="8"/>
        <end position="135"/>
    </location>
</feature>
<dbReference type="Gene3D" id="3.90.79.10">
    <property type="entry name" value="Nucleoside Triphosphate Pyrophosphohydrolase"/>
    <property type="match status" value="1"/>
</dbReference>
<dbReference type="Pfam" id="PF00293">
    <property type="entry name" value="NUDIX"/>
    <property type="match status" value="1"/>
</dbReference>
<dbReference type="GO" id="GO:0006754">
    <property type="term" value="P:ATP biosynthetic process"/>
    <property type="evidence" value="ECO:0007669"/>
    <property type="project" value="TreeGrafter"/>
</dbReference>
<dbReference type="PROSITE" id="PS00893">
    <property type="entry name" value="NUDIX_BOX"/>
    <property type="match status" value="1"/>
</dbReference>
<sequence length="144" mass="15754">MAEVNAAGEVRASGGVVLRAGPMGSTEVLLVHRPRYDDWTLPKGKAEVGEDDEICALREVEEETGLQCRLGAELATTRYTDRFGRPKIVRYWVMDVTGGAFVPNDEVDQVAWVDLGEAGSRLTYDRDLEVLTAAAGATVDRVER</sequence>
<evidence type="ECO:0000256" key="1">
    <source>
        <dbReference type="ARBA" id="ARBA00005582"/>
    </source>
</evidence>
<reference evidence="5" key="1">
    <citation type="submission" date="2020-02" db="EMBL/GenBank/DDBJ databases">
        <authorList>
            <person name="Meier V. D."/>
        </authorList>
    </citation>
    <scope>NUCLEOTIDE SEQUENCE</scope>
    <source>
        <strain evidence="5">AVDCRST_MAG50</strain>
    </source>
</reference>
<dbReference type="InterPro" id="IPR051325">
    <property type="entry name" value="Nudix_hydrolase_domain"/>
</dbReference>
<evidence type="ECO:0000313" key="5">
    <source>
        <dbReference type="EMBL" id="CAA9261908.1"/>
    </source>
</evidence>
<dbReference type="EMBL" id="CADCTF010000130">
    <property type="protein sequence ID" value="CAA9261908.1"/>
    <property type="molecule type" value="Genomic_DNA"/>
</dbReference>
<dbReference type="PANTHER" id="PTHR21340:SF0">
    <property type="entry name" value="BIS(5'-NUCLEOSYL)-TETRAPHOSPHATASE [ASYMMETRICAL]"/>
    <property type="match status" value="1"/>
</dbReference>
<dbReference type="CDD" id="cd03673">
    <property type="entry name" value="NUDIX_Ap6A_hydrolase"/>
    <property type="match status" value="1"/>
</dbReference>
<name>A0A6J4IY69_9ACTN</name>
<dbReference type="PRINTS" id="PR00502">
    <property type="entry name" value="NUDIXFAMILY"/>
</dbReference>
<dbReference type="InterPro" id="IPR020476">
    <property type="entry name" value="Nudix_hydrolase"/>
</dbReference>